<reference evidence="2" key="1">
    <citation type="journal article" date="2016" name="Nat. Biotechnol.">
        <title>Sequencing wild and cultivated cassava and related species reveals extensive interspecific hybridization and genetic diversity.</title>
        <authorList>
            <person name="Bredeson J.V."/>
            <person name="Lyons J.B."/>
            <person name="Prochnik S.E."/>
            <person name="Wu G.A."/>
            <person name="Ha C.M."/>
            <person name="Edsinger-Gonzales E."/>
            <person name="Grimwood J."/>
            <person name="Schmutz J."/>
            <person name="Rabbi I.Y."/>
            <person name="Egesi C."/>
            <person name="Nauluvula P."/>
            <person name="Lebot V."/>
            <person name="Ndunguru J."/>
            <person name="Mkamilo G."/>
            <person name="Bart R.S."/>
            <person name="Setter T.L."/>
            <person name="Gleadow R.M."/>
            <person name="Kulakow P."/>
            <person name="Ferguson M.E."/>
            <person name="Rounsley S."/>
            <person name="Rokhsar D.S."/>
        </authorList>
    </citation>
    <scope>NUCLEOTIDE SEQUENCE [LARGE SCALE GENOMIC DNA]</scope>
    <source>
        <strain evidence="2">cv. AM560-2</strain>
    </source>
</reference>
<dbReference type="EMBL" id="CM004400">
    <property type="protein sequence ID" value="KAG8639007.1"/>
    <property type="molecule type" value="Genomic_DNA"/>
</dbReference>
<comment type="caution">
    <text evidence="1">The sequence shown here is derived from an EMBL/GenBank/DDBJ whole genome shotgun (WGS) entry which is preliminary data.</text>
</comment>
<evidence type="ECO:0000313" key="1">
    <source>
        <dbReference type="EMBL" id="KAG8639007.1"/>
    </source>
</evidence>
<keyword evidence="2" id="KW-1185">Reference proteome</keyword>
<evidence type="ECO:0000313" key="2">
    <source>
        <dbReference type="Proteomes" id="UP000091857"/>
    </source>
</evidence>
<gene>
    <name evidence="1" type="ORF">MANES_14G089351v8</name>
</gene>
<organism evidence="1 2">
    <name type="scientific">Manihot esculenta</name>
    <name type="common">Cassava</name>
    <name type="synonym">Jatropha manihot</name>
    <dbReference type="NCBI Taxonomy" id="3983"/>
    <lineage>
        <taxon>Eukaryota</taxon>
        <taxon>Viridiplantae</taxon>
        <taxon>Streptophyta</taxon>
        <taxon>Embryophyta</taxon>
        <taxon>Tracheophyta</taxon>
        <taxon>Spermatophyta</taxon>
        <taxon>Magnoliopsida</taxon>
        <taxon>eudicotyledons</taxon>
        <taxon>Gunneridae</taxon>
        <taxon>Pentapetalae</taxon>
        <taxon>rosids</taxon>
        <taxon>fabids</taxon>
        <taxon>Malpighiales</taxon>
        <taxon>Euphorbiaceae</taxon>
        <taxon>Crotonoideae</taxon>
        <taxon>Manihoteae</taxon>
        <taxon>Manihot</taxon>
    </lineage>
</organism>
<accession>A0ACB7GFI7</accession>
<protein>
    <submittedName>
        <fullName evidence="1">Uncharacterized protein</fullName>
    </submittedName>
</protein>
<proteinExistence type="predicted"/>
<dbReference type="Proteomes" id="UP000091857">
    <property type="component" value="Chromosome 14"/>
</dbReference>
<name>A0ACB7GFI7_MANES</name>
<sequence>MEELLHGHSLISTYYKISHNPLRLGKIWCFLIVPLMVVTFPGHPPTLGSASQAQSVGVVAASQFFTPPPLPHLSCGGWPPNPPQFPLILFSFSRKSNNCISAYLHQIRLSDLPSIPISLFFFLFWIAKKNKMIKFVEIHIWIGIELTVPDYPEKFVS</sequence>